<evidence type="ECO:0000256" key="2">
    <source>
        <dbReference type="ARBA" id="ARBA00023002"/>
    </source>
</evidence>
<sequence>MQVLRITRPGGPEVLELEERPAPTPIGAELLVRVHATALNRADLLQLHGRYAAPPGVPADVAGLEYAGEVLAVGPQVRRFKVGDRVMGLVGGGAFSEQLVTHEREAMHVPTPLDFTQAAALPEAYLTAFDALVLQGGLRMGESVLIHAVASGVGSAAAQICRAMGARTIGTGRNAQKLARAAEWGVEKTVLCDTQPPRFAEAVKEATGGRGVDLALDLVGGDYLPETLRAMAPQGRVLLVGLVAGRRAEVDLEVVLTRRLHLTGTVLRSRPPEEKMALVQAAERSLLPLFHSKALTPVVDAIHPMKQAREAFTRMANNETVGKLVLQWE</sequence>
<keyword evidence="1" id="KW-0521">NADP</keyword>
<dbReference type="Pfam" id="PF00107">
    <property type="entry name" value="ADH_zinc_N"/>
    <property type="match status" value="1"/>
</dbReference>
<dbReference type="GO" id="GO:0016651">
    <property type="term" value="F:oxidoreductase activity, acting on NAD(P)H"/>
    <property type="evidence" value="ECO:0007669"/>
    <property type="project" value="TreeGrafter"/>
</dbReference>
<dbReference type="GO" id="GO:0070402">
    <property type="term" value="F:NADPH binding"/>
    <property type="evidence" value="ECO:0007669"/>
    <property type="project" value="TreeGrafter"/>
</dbReference>
<dbReference type="SMART" id="SM00829">
    <property type="entry name" value="PKS_ER"/>
    <property type="match status" value="1"/>
</dbReference>
<dbReference type="EMBL" id="MPIN01000009">
    <property type="protein sequence ID" value="OJH36992.1"/>
    <property type="molecule type" value="Genomic_DNA"/>
</dbReference>
<dbReference type="RefSeq" id="WP_071902140.1">
    <property type="nucleotide sequence ID" value="NZ_MPIN01000009.1"/>
</dbReference>
<dbReference type="InterPro" id="IPR036291">
    <property type="entry name" value="NAD(P)-bd_dom_sf"/>
</dbReference>
<dbReference type="InterPro" id="IPR013154">
    <property type="entry name" value="ADH-like_N"/>
</dbReference>
<evidence type="ECO:0000259" key="3">
    <source>
        <dbReference type="SMART" id="SM00829"/>
    </source>
</evidence>
<dbReference type="SUPFAM" id="SSF50129">
    <property type="entry name" value="GroES-like"/>
    <property type="match status" value="1"/>
</dbReference>
<reference evidence="5" key="1">
    <citation type="submission" date="2016-11" db="EMBL/GenBank/DDBJ databases">
        <authorList>
            <person name="Shukria A."/>
            <person name="Stevens D.C."/>
        </authorList>
    </citation>
    <scope>NUCLEOTIDE SEQUENCE [LARGE SCALE GENOMIC DNA]</scope>
    <source>
        <strain evidence="5">Cbfe23</strain>
    </source>
</reference>
<protein>
    <submittedName>
        <fullName evidence="4">NAD(P)H-quinone oxidoreductase</fullName>
    </submittedName>
</protein>
<organism evidence="4 5">
    <name type="scientific">Cystobacter ferrugineus</name>
    <dbReference type="NCBI Taxonomy" id="83449"/>
    <lineage>
        <taxon>Bacteria</taxon>
        <taxon>Pseudomonadati</taxon>
        <taxon>Myxococcota</taxon>
        <taxon>Myxococcia</taxon>
        <taxon>Myxococcales</taxon>
        <taxon>Cystobacterineae</taxon>
        <taxon>Archangiaceae</taxon>
        <taxon>Cystobacter</taxon>
    </lineage>
</organism>
<evidence type="ECO:0000256" key="1">
    <source>
        <dbReference type="ARBA" id="ARBA00022857"/>
    </source>
</evidence>
<dbReference type="SUPFAM" id="SSF51735">
    <property type="entry name" value="NAD(P)-binding Rossmann-fold domains"/>
    <property type="match status" value="1"/>
</dbReference>
<name>A0A1L9B406_9BACT</name>
<dbReference type="Gene3D" id="3.40.50.720">
    <property type="entry name" value="NAD(P)-binding Rossmann-like Domain"/>
    <property type="match status" value="1"/>
</dbReference>
<dbReference type="CDD" id="cd05276">
    <property type="entry name" value="p53_inducible_oxidoreductase"/>
    <property type="match status" value="1"/>
</dbReference>
<keyword evidence="5" id="KW-1185">Reference proteome</keyword>
<dbReference type="InterPro" id="IPR011032">
    <property type="entry name" value="GroES-like_sf"/>
</dbReference>
<dbReference type="InterPro" id="IPR013149">
    <property type="entry name" value="ADH-like_C"/>
</dbReference>
<dbReference type="STRING" id="83449.BON30_31395"/>
<dbReference type="InterPro" id="IPR014189">
    <property type="entry name" value="Quinone_OxRdtase_PIG3"/>
</dbReference>
<feature type="domain" description="Enoyl reductase (ER)" evidence="3">
    <location>
        <begin position="10"/>
        <end position="326"/>
    </location>
</feature>
<dbReference type="Proteomes" id="UP000182229">
    <property type="component" value="Unassembled WGS sequence"/>
</dbReference>
<proteinExistence type="predicted"/>
<dbReference type="PANTHER" id="PTHR48106:SF8">
    <property type="entry name" value="OS02G0805600 PROTEIN"/>
    <property type="match status" value="1"/>
</dbReference>
<evidence type="ECO:0000313" key="4">
    <source>
        <dbReference type="EMBL" id="OJH36992.1"/>
    </source>
</evidence>
<dbReference type="PANTHER" id="PTHR48106">
    <property type="entry name" value="QUINONE OXIDOREDUCTASE PIG3-RELATED"/>
    <property type="match status" value="1"/>
</dbReference>
<dbReference type="NCBIfam" id="TIGR02824">
    <property type="entry name" value="quinone_pig3"/>
    <property type="match status" value="1"/>
</dbReference>
<evidence type="ECO:0000313" key="5">
    <source>
        <dbReference type="Proteomes" id="UP000182229"/>
    </source>
</evidence>
<dbReference type="OrthoDB" id="9780520at2"/>
<comment type="caution">
    <text evidence="4">The sequence shown here is derived from an EMBL/GenBank/DDBJ whole genome shotgun (WGS) entry which is preliminary data.</text>
</comment>
<accession>A0A1L9B406</accession>
<reference evidence="4 5" key="2">
    <citation type="submission" date="2016-12" db="EMBL/GenBank/DDBJ databases">
        <title>Draft Genome Sequence of Cystobacter ferrugineus Strain Cbfe23.</title>
        <authorList>
            <person name="Akbar S."/>
            <person name="Dowd S.E."/>
            <person name="Stevens D.C."/>
        </authorList>
    </citation>
    <scope>NUCLEOTIDE SEQUENCE [LARGE SCALE GENOMIC DNA]</scope>
    <source>
        <strain evidence="4 5">Cbfe23</strain>
    </source>
</reference>
<dbReference type="AlphaFoldDB" id="A0A1L9B406"/>
<dbReference type="InterPro" id="IPR020843">
    <property type="entry name" value="ER"/>
</dbReference>
<keyword evidence="2" id="KW-0560">Oxidoreductase</keyword>
<dbReference type="Pfam" id="PF08240">
    <property type="entry name" value="ADH_N"/>
    <property type="match status" value="1"/>
</dbReference>
<dbReference type="Gene3D" id="3.90.180.10">
    <property type="entry name" value="Medium-chain alcohol dehydrogenases, catalytic domain"/>
    <property type="match status" value="1"/>
</dbReference>
<gene>
    <name evidence="4" type="ORF">BON30_31395</name>
</gene>